<dbReference type="SUPFAM" id="SSF54001">
    <property type="entry name" value="Cysteine proteinases"/>
    <property type="match status" value="1"/>
</dbReference>
<dbReference type="PROSITE" id="PS50911">
    <property type="entry name" value="CHAP"/>
    <property type="match status" value="1"/>
</dbReference>
<dbReference type="STRING" id="1341695.BBOMB_1097"/>
<proteinExistence type="predicted"/>
<dbReference type="RefSeq" id="WP_044087987.1">
    <property type="nucleotide sequence ID" value="NZ_ATLK01000001.1"/>
</dbReference>
<gene>
    <name evidence="3" type="ORF">BBOMB_1097</name>
</gene>
<dbReference type="Pfam" id="PF05257">
    <property type="entry name" value="CHAP"/>
    <property type="match status" value="1"/>
</dbReference>
<feature type="compositionally biased region" description="Low complexity" evidence="1">
    <location>
        <begin position="11"/>
        <end position="30"/>
    </location>
</feature>
<evidence type="ECO:0000313" key="4">
    <source>
        <dbReference type="Proteomes" id="UP000028730"/>
    </source>
</evidence>
<keyword evidence="4" id="KW-1185">Reference proteome</keyword>
<sequence length="355" mass="37729">MKHAAHKALRGGSSAGSVSAVPPTASGRSRSGSHARHKANFGVSWMRAFTDHTIEQTPSAGASHVFGGRGGSFQAAAGNGTVVNLDEAVLCDLNKTTPLTRKAWREAQKARNHKSQLLASVSLATLVGLTAVSGSLSSGRATGLDARSDVDATITRTLSPVSSSAASRSSDRDSIPDTTVADNKAQTYSHGTWRLGHDDDLDVSQMVKPIANNPRVASFMDDDYSHLPVGFNPNHDSGDTGNAYSFSECTWWAYTRRQQLGLPVGSHMGDGRMWADSARSLGYWVDNSARHVGDVLVFASGQYASDPIYGHVAVVEKINADGSVETSESGAAWHGKTFSRTFSAQQVAQLQVIHY</sequence>
<dbReference type="Gene3D" id="3.90.1720.10">
    <property type="entry name" value="endopeptidase domain like (from Nostoc punctiforme)"/>
    <property type="match status" value="1"/>
</dbReference>
<organism evidence="3 4">
    <name type="scientific">Bifidobacterium bombi DSM 19703</name>
    <dbReference type="NCBI Taxonomy" id="1341695"/>
    <lineage>
        <taxon>Bacteria</taxon>
        <taxon>Bacillati</taxon>
        <taxon>Actinomycetota</taxon>
        <taxon>Actinomycetes</taxon>
        <taxon>Bifidobacteriales</taxon>
        <taxon>Bifidobacteriaceae</taxon>
        <taxon>Bifidobacterium</taxon>
    </lineage>
</organism>
<dbReference type="Proteomes" id="UP000028730">
    <property type="component" value="Unassembled WGS sequence"/>
</dbReference>
<evidence type="ECO:0000259" key="2">
    <source>
        <dbReference type="PROSITE" id="PS50911"/>
    </source>
</evidence>
<feature type="region of interest" description="Disordered" evidence="1">
    <location>
        <begin position="1"/>
        <end position="36"/>
    </location>
</feature>
<dbReference type="EMBL" id="ATLK01000001">
    <property type="protein sequence ID" value="KFF31710.1"/>
    <property type="molecule type" value="Genomic_DNA"/>
</dbReference>
<feature type="domain" description="Peptidase C51" evidence="2">
    <location>
        <begin position="224"/>
        <end position="354"/>
    </location>
</feature>
<protein>
    <submittedName>
        <fullName evidence="3">CHAP domain protein</fullName>
    </submittedName>
</protein>
<evidence type="ECO:0000256" key="1">
    <source>
        <dbReference type="SAM" id="MobiDB-lite"/>
    </source>
</evidence>
<dbReference type="AlphaFoldDB" id="A0A080N4T7"/>
<dbReference type="InterPro" id="IPR007921">
    <property type="entry name" value="CHAP_dom"/>
</dbReference>
<name>A0A080N4T7_9BIFI</name>
<evidence type="ECO:0000313" key="3">
    <source>
        <dbReference type="EMBL" id="KFF31710.1"/>
    </source>
</evidence>
<dbReference type="OrthoDB" id="3240061at2"/>
<feature type="region of interest" description="Disordered" evidence="1">
    <location>
        <begin position="158"/>
        <end position="183"/>
    </location>
</feature>
<reference evidence="3 4" key="1">
    <citation type="journal article" date="2014" name="Appl. Environ. Microbiol.">
        <title>Genomic encyclopedia of type strains of the genus Bifidobacterium.</title>
        <authorList>
            <person name="Milani C."/>
            <person name="Lugli G.A."/>
            <person name="Duranti S."/>
            <person name="Turroni F."/>
            <person name="Bottacini F."/>
            <person name="Mangifesta M."/>
            <person name="Sanchez B."/>
            <person name="Viappiani A."/>
            <person name="Mancabelli L."/>
            <person name="Taminiau B."/>
            <person name="Delcenserie V."/>
            <person name="Barrangou R."/>
            <person name="Margolles A."/>
            <person name="van Sinderen D."/>
            <person name="Ventura M."/>
        </authorList>
    </citation>
    <scope>NUCLEOTIDE SEQUENCE [LARGE SCALE GENOMIC DNA]</scope>
    <source>
        <strain evidence="3 4">DSM 19703</strain>
    </source>
</reference>
<dbReference type="InterPro" id="IPR038765">
    <property type="entry name" value="Papain-like_cys_pep_sf"/>
</dbReference>
<accession>A0A080N4T7</accession>
<dbReference type="eggNOG" id="COG3942">
    <property type="taxonomic scope" value="Bacteria"/>
</dbReference>
<comment type="caution">
    <text evidence="3">The sequence shown here is derived from an EMBL/GenBank/DDBJ whole genome shotgun (WGS) entry which is preliminary data.</text>
</comment>